<gene>
    <name evidence="27" type="primary">CBS</name>
    <name evidence="27" type="ORF">L345_02176</name>
</gene>
<keyword evidence="16" id="KW-0408">Iron</keyword>
<dbReference type="InterPro" id="IPR001216">
    <property type="entry name" value="P-phosphate_BS"/>
</dbReference>
<dbReference type="CDD" id="cd01561">
    <property type="entry name" value="CBS_like"/>
    <property type="match status" value="2"/>
</dbReference>
<dbReference type="EC" id="4.2.1.22" evidence="7 25"/>
<keyword evidence="17 24" id="KW-0129">CBS domain</keyword>
<evidence type="ECO:0000256" key="12">
    <source>
        <dbReference type="ARBA" id="ARBA00022617"/>
    </source>
</evidence>
<dbReference type="InterPro" id="IPR000644">
    <property type="entry name" value="CBS_dom"/>
</dbReference>
<dbReference type="EMBL" id="AZIM01000286">
    <property type="protein sequence ID" value="ETE71994.1"/>
    <property type="molecule type" value="Genomic_DNA"/>
</dbReference>
<keyword evidence="20" id="KW-0539">Nucleus</keyword>
<dbReference type="PROSITE" id="PS51371">
    <property type="entry name" value="CBS"/>
    <property type="match status" value="2"/>
</dbReference>
<dbReference type="GO" id="GO:0046872">
    <property type="term" value="F:metal ion binding"/>
    <property type="evidence" value="ECO:0007669"/>
    <property type="project" value="UniProtKB-KW"/>
</dbReference>
<dbReference type="GO" id="GO:0004122">
    <property type="term" value="F:cystathionine beta-synthase activity"/>
    <property type="evidence" value="ECO:0007669"/>
    <property type="project" value="UniProtKB-UniRule"/>
</dbReference>
<evidence type="ECO:0000313" key="28">
    <source>
        <dbReference type="Proteomes" id="UP000018936"/>
    </source>
</evidence>
<evidence type="ECO:0000256" key="21">
    <source>
        <dbReference type="ARBA" id="ARBA00026192"/>
    </source>
</evidence>
<dbReference type="AlphaFoldDB" id="V8PBU7"/>
<evidence type="ECO:0000256" key="17">
    <source>
        <dbReference type="ARBA" id="ARBA00023122"/>
    </source>
</evidence>
<dbReference type="PANTHER" id="PTHR10314">
    <property type="entry name" value="CYSTATHIONINE BETA-SYNTHASE"/>
    <property type="match status" value="1"/>
</dbReference>
<evidence type="ECO:0000256" key="1">
    <source>
        <dbReference type="ARBA" id="ARBA00001933"/>
    </source>
</evidence>
<evidence type="ECO:0000256" key="22">
    <source>
        <dbReference type="ARBA" id="ARBA00045425"/>
    </source>
</evidence>
<evidence type="ECO:0000256" key="8">
    <source>
        <dbReference type="ARBA" id="ARBA00022490"/>
    </source>
</evidence>
<dbReference type="Pfam" id="PF00291">
    <property type="entry name" value="PALP"/>
    <property type="match status" value="2"/>
</dbReference>
<dbReference type="InterPro" id="IPR001926">
    <property type="entry name" value="TrpB-like_PALP"/>
</dbReference>
<dbReference type="OrthoDB" id="728at2759"/>
<evidence type="ECO:0000256" key="13">
    <source>
        <dbReference type="ARBA" id="ARBA00022723"/>
    </source>
</evidence>
<dbReference type="InterPro" id="IPR005857">
    <property type="entry name" value="Cysta_beta_synth"/>
</dbReference>
<evidence type="ECO:0000256" key="10">
    <source>
        <dbReference type="ARBA" id="ARBA00022553"/>
    </source>
</evidence>
<keyword evidence="9" id="KW-1017">Isopeptide bond</keyword>
<keyword evidence="15 25" id="KW-0663">Pyridoxal phosphate</keyword>
<keyword evidence="19 25" id="KW-0456">Lyase</keyword>
<evidence type="ECO:0000256" key="16">
    <source>
        <dbReference type="ARBA" id="ARBA00023004"/>
    </source>
</evidence>
<evidence type="ECO:0000256" key="15">
    <source>
        <dbReference type="ARBA" id="ARBA00022898"/>
    </source>
</evidence>
<dbReference type="CDD" id="cd04608">
    <property type="entry name" value="CBS_pair_CBS"/>
    <property type="match status" value="2"/>
</dbReference>
<keyword evidence="8" id="KW-0963">Cytoplasm</keyword>
<dbReference type="NCBIfam" id="TIGR01137">
    <property type="entry name" value="cysta_beta"/>
    <property type="match status" value="1"/>
</dbReference>
<keyword evidence="11 25" id="KW-0028">Amino-acid biosynthesis</keyword>
<keyword evidence="13" id="KW-0479">Metal-binding</keyword>
<evidence type="ECO:0000256" key="11">
    <source>
        <dbReference type="ARBA" id="ARBA00022605"/>
    </source>
</evidence>
<dbReference type="InterPro" id="IPR036052">
    <property type="entry name" value="TrpB-like_PALP_sf"/>
</dbReference>
<evidence type="ECO:0000256" key="14">
    <source>
        <dbReference type="ARBA" id="ARBA00022843"/>
    </source>
</evidence>
<dbReference type="FunFam" id="3.40.50.1100:FF:000003">
    <property type="entry name" value="Cystathionine beta-synthase"/>
    <property type="match status" value="2"/>
</dbReference>
<sequence>MLCDVRGTMPSIPAETEMDTMTCTHVSVDCIPNGILEKESSNSTEKERKWIRPDSVSKCTWELGKSPSESPHHHATLTKTPKIMPDILKNIGDTPMVRINKVGKLCGLKCELLAKCEFFNAGGSVKDRISLRMVEDAERDGILKPGDTIIEPTSGNTGIGLALAAAVKGYRCIIVMPEKMSMEKVDVLRALGAEIVRTPTTARFDSPESHVGVAWRLKNEIPNSHILDQYRNASNPLSHYDTTAEEILQQCEGQVDMIVAGAGTGGTISGIARKIKEKCPGCTVVDKWYKCNDKESFAFSRMLIREEGLLCGGSSGSAMSVAIKAAQELEKGQRCVVILPDSVRNYMSKFLSEKWMIQRGFMKEEDDDIKKPWWWHVKVQELCLSAPLTVLPSVTCEKTIEILKEKGFDQVPVVDESGLILGMVTLGNMLSSVLAGKVQPSDKVNKVIYKQFQTIHLQDNLGKLSHILEMDHFALVIHEQIQCEYKLMMASVYTSNKTIRVCPFLNGDVENPGAKTSNTWISPNLPSRCTWKPGKSISESPHHYVPQQKEPKILSNVLEKIGHTPLIRVNKISKAYGLKCELLAKCEYFNAGGSVKDRITLRMIEDAEKAGIIKPGDTLIEPTSGNTGIGLALVAAIKGYRCVIVMPEKMSMEKVDILRALGAEIVRTPCTKFDDPESNVRVAWKLKNENPNSHILDQYRNPSNPLAHYDTTAEELLEQCDGKIDMFVAGAGTGGTITGVARKLKEKCPACKIVGVDPEGSIVALPSSLNTVSANDTTMEVEGIGHDFIPTVLDRSVIDQWCKSNDKESFLMARRLIKEEGLLCGGSAGSAMSVAVKAAKQLKEGQRCVVLLPDSVRNYMSKFLNDKWMAQNGFLKDVQEHYPWWWNIKVQKLNLSAPLILLSDVNCQKAVEILQEKSCNQAPVVAESGVILGIVTITNILSSILGGDTQFSDPVIKVTYQQFSKINLNDTLGKLSHVLENEQFAVIVHEVEQYNAKGSSLMKQMVFGVATAVDLLTFITPKNKPQDLNASLTSVYERTFPESGKNSYDV</sequence>
<proteinExistence type="inferred from homology"/>
<evidence type="ECO:0000259" key="26">
    <source>
        <dbReference type="PROSITE" id="PS51371"/>
    </source>
</evidence>
<evidence type="ECO:0000256" key="5">
    <source>
        <dbReference type="ARBA" id="ARBA00007103"/>
    </source>
</evidence>
<dbReference type="UniPathway" id="UPA00136">
    <property type="reaction ID" value="UER00201"/>
</dbReference>
<comment type="catalytic activity">
    <reaction evidence="23 25">
        <text>L-homocysteine + L-serine = L,L-cystathionine + H2O</text>
        <dbReference type="Rhea" id="RHEA:10112"/>
        <dbReference type="ChEBI" id="CHEBI:15377"/>
        <dbReference type="ChEBI" id="CHEBI:33384"/>
        <dbReference type="ChEBI" id="CHEBI:58161"/>
        <dbReference type="ChEBI" id="CHEBI:58199"/>
        <dbReference type="EC" id="4.2.1.22"/>
    </reaction>
</comment>
<evidence type="ECO:0000256" key="4">
    <source>
        <dbReference type="ARBA" id="ARBA00005003"/>
    </source>
</evidence>
<evidence type="ECO:0000256" key="3">
    <source>
        <dbReference type="ARBA" id="ARBA00004496"/>
    </source>
</evidence>
<dbReference type="Gene3D" id="3.10.580.10">
    <property type="entry name" value="CBS-domain"/>
    <property type="match status" value="2"/>
</dbReference>
<comment type="subunit">
    <text evidence="6">Homotetramer.</text>
</comment>
<evidence type="ECO:0000256" key="2">
    <source>
        <dbReference type="ARBA" id="ARBA00004123"/>
    </source>
</evidence>
<dbReference type="FunFam" id="3.40.50.1100:FF:000118">
    <property type="entry name" value="Related to CYS4-cystathionine beta-synthase"/>
    <property type="match status" value="2"/>
</dbReference>
<organism evidence="27 28">
    <name type="scientific">Ophiophagus hannah</name>
    <name type="common">King cobra</name>
    <name type="synonym">Naja hannah</name>
    <dbReference type="NCBI Taxonomy" id="8665"/>
    <lineage>
        <taxon>Eukaryota</taxon>
        <taxon>Metazoa</taxon>
        <taxon>Chordata</taxon>
        <taxon>Craniata</taxon>
        <taxon>Vertebrata</taxon>
        <taxon>Euteleostomi</taxon>
        <taxon>Lepidosauria</taxon>
        <taxon>Squamata</taxon>
        <taxon>Bifurcata</taxon>
        <taxon>Unidentata</taxon>
        <taxon>Episquamata</taxon>
        <taxon>Toxicofera</taxon>
        <taxon>Serpentes</taxon>
        <taxon>Colubroidea</taxon>
        <taxon>Elapidae</taxon>
        <taxon>Elapinae</taxon>
        <taxon>Ophiophagus</taxon>
    </lineage>
</organism>
<evidence type="ECO:0000256" key="6">
    <source>
        <dbReference type="ARBA" id="ARBA00011881"/>
    </source>
</evidence>
<keyword evidence="14" id="KW-0832">Ubl conjugation</keyword>
<keyword evidence="18 25" id="KW-0198">Cysteine biosynthesis</keyword>
<evidence type="ECO:0000256" key="7">
    <source>
        <dbReference type="ARBA" id="ARBA00012041"/>
    </source>
</evidence>
<dbReference type="InterPro" id="IPR046353">
    <property type="entry name" value="CBS_C"/>
</dbReference>
<dbReference type="Proteomes" id="UP000018936">
    <property type="component" value="Unassembled WGS sequence"/>
</dbReference>
<comment type="similarity">
    <text evidence="5 25">Belongs to the cysteine synthase/cystathionine beta-synthase family.</text>
</comment>
<dbReference type="GO" id="GO:0050667">
    <property type="term" value="P:homocysteine metabolic process"/>
    <property type="evidence" value="ECO:0007669"/>
    <property type="project" value="UniProtKB-ARBA"/>
</dbReference>
<comment type="cofactor">
    <cofactor evidence="1 25">
        <name>pyridoxal 5'-phosphate</name>
        <dbReference type="ChEBI" id="CHEBI:597326"/>
    </cofactor>
</comment>
<keyword evidence="28" id="KW-1185">Reference proteome</keyword>
<reference evidence="27 28" key="1">
    <citation type="journal article" date="2013" name="Proc. Natl. Acad. Sci. U.S.A.">
        <title>The king cobra genome reveals dynamic gene evolution and adaptation in the snake venom system.</title>
        <authorList>
            <person name="Vonk F.J."/>
            <person name="Casewell N.R."/>
            <person name="Henkel C.V."/>
            <person name="Heimberg A.M."/>
            <person name="Jansen H.J."/>
            <person name="McCleary R.J."/>
            <person name="Kerkkamp H.M."/>
            <person name="Vos R.A."/>
            <person name="Guerreiro I."/>
            <person name="Calvete J.J."/>
            <person name="Wuster W."/>
            <person name="Woods A.E."/>
            <person name="Logan J.M."/>
            <person name="Harrison R.A."/>
            <person name="Castoe T.A."/>
            <person name="de Koning A.P."/>
            <person name="Pollock D.D."/>
            <person name="Yandell M."/>
            <person name="Calderon D."/>
            <person name="Renjifo C."/>
            <person name="Currier R.B."/>
            <person name="Salgado D."/>
            <person name="Pla D."/>
            <person name="Sanz L."/>
            <person name="Hyder A.S."/>
            <person name="Ribeiro J.M."/>
            <person name="Arntzen J.W."/>
            <person name="van den Thillart G.E."/>
            <person name="Boetzer M."/>
            <person name="Pirovano W."/>
            <person name="Dirks R.P."/>
            <person name="Spaink H.P."/>
            <person name="Duboule D."/>
            <person name="McGlinn E."/>
            <person name="Kini R.M."/>
            <person name="Richardson M.K."/>
        </authorList>
    </citation>
    <scope>NUCLEOTIDE SEQUENCE</scope>
    <source>
        <tissue evidence="27">Blood</tissue>
    </source>
</reference>
<keyword evidence="12" id="KW-0349">Heme</keyword>
<comment type="subcellular location">
    <subcellularLocation>
        <location evidence="3">Cytoplasm</location>
    </subcellularLocation>
    <subcellularLocation>
        <location evidence="2">Nucleus</location>
    </subcellularLocation>
</comment>
<dbReference type="SUPFAM" id="SSF54631">
    <property type="entry name" value="CBS-domain pair"/>
    <property type="match status" value="2"/>
</dbReference>
<evidence type="ECO:0000256" key="18">
    <source>
        <dbReference type="ARBA" id="ARBA00023192"/>
    </source>
</evidence>
<dbReference type="GO" id="GO:0005737">
    <property type="term" value="C:cytoplasm"/>
    <property type="evidence" value="ECO:0007669"/>
    <property type="project" value="UniProtKB-SubCell"/>
</dbReference>
<evidence type="ECO:0000256" key="19">
    <source>
        <dbReference type="ARBA" id="ARBA00023239"/>
    </source>
</evidence>
<dbReference type="Gene3D" id="3.40.50.1100">
    <property type="match status" value="4"/>
</dbReference>
<protein>
    <recommendedName>
        <fullName evidence="21 25">Cystathionine beta-synthase</fullName>
        <ecNumber evidence="7 25">4.2.1.22</ecNumber>
    </recommendedName>
</protein>
<dbReference type="SUPFAM" id="SSF53686">
    <property type="entry name" value="Tryptophan synthase beta subunit-like PLP-dependent enzymes"/>
    <property type="match status" value="2"/>
</dbReference>
<dbReference type="SMART" id="SM00116">
    <property type="entry name" value="CBS"/>
    <property type="match status" value="2"/>
</dbReference>
<feature type="domain" description="CBS" evidence="26">
    <location>
        <begin position="383"/>
        <end position="441"/>
    </location>
</feature>
<dbReference type="GO" id="GO:0006535">
    <property type="term" value="P:cysteine biosynthetic process from serine"/>
    <property type="evidence" value="ECO:0007669"/>
    <property type="project" value="UniProtKB-UniRule"/>
</dbReference>
<feature type="domain" description="CBS" evidence="26">
    <location>
        <begin position="894"/>
        <end position="950"/>
    </location>
</feature>
<dbReference type="GO" id="GO:0019343">
    <property type="term" value="P:cysteine biosynthetic process via cystathionine"/>
    <property type="evidence" value="ECO:0007669"/>
    <property type="project" value="UniProtKB-UniRule"/>
</dbReference>
<dbReference type="InterPro" id="IPR050214">
    <property type="entry name" value="Cys_Synth/Cystath_Beta-Synth"/>
</dbReference>
<keyword evidence="10" id="KW-0597">Phosphoprotein</keyword>
<evidence type="ECO:0000313" key="27">
    <source>
        <dbReference type="EMBL" id="ETE71994.1"/>
    </source>
</evidence>
<comment type="function">
    <text evidence="22">Hydro-lyase catalyzing the first step of the transsulfuration pathway, where the hydroxyl group of L-serine is displaced by L-homocysteine in a beta-replacement reaction to form L-cystathionine, the precursor of L-cysteine. This catabolic route allows the elimination of L-methionine and the toxic metabolite L-homocysteine. Also involved in the production of hydrogen sulfide, a gasotransmitter with signaling and cytoprotective effects on neurons.</text>
</comment>
<comment type="caution">
    <text evidence="27">The sequence shown here is derived from an EMBL/GenBank/DDBJ whole genome shotgun (WGS) entry which is preliminary data.</text>
</comment>
<dbReference type="InterPro" id="IPR046342">
    <property type="entry name" value="CBS_dom_sf"/>
</dbReference>
<dbReference type="PROSITE" id="PS00901">
    <property type="entry name" value="CYS_SYNTHASE"/>
    <property type="match status" value="2"/>
</dbReference>
<evidence type="ECO:0000256" key="24">
    <source>
        <dbReference type="PROSITE-ProRule" id="PRU00703"/>
    </source>
</evidence>
<evidence type="ECO:0000256" key="9">
    <source>
        <dbReference type="ARBA" id="ARBA00022499"/>
    </source>
</evidence>
<accession>V8PBU7</accession>
<evidence type="ECO:0000256" key="23">
    <source>
        <dbReference type="ARBA" id="ARBA00047490"/>
    </source>
</evidence>
<dbReference type="GO" id="GO:0005634">
    <property type="term" value="C:nucleus"/>
    <property type="evidence" value="ECO:0007669"/>
    <property type="project" value="UniProtKB-SubCell"/>
</dbReference>
<dbReference type="Pfam" id="PF00571">
    <property type="entry name" value="CBS"/>
    <property type="match status" value="2"/>
</dbReference>
<evidence type="ECO:0000256" key="25">
    <source>
        <dbReference type="RuleBase" id="RU361204"/>
    </source>
</evidence>
<name>V8PBU7_OPHHA</name>
<evidence type="ECO:0000256" key="20">
    <source>
        <dbReference type="ARBA" id="ARBA00023242"/>
    </source>
</evidence>
<feature type="non-terminal residue" evidence="27">
    <location>
        <position position="1"/>
    </location>
</feature>
<dbReference type="FunFam" id="3.10.580.10:FF:000014">
    <property type="entry name" value="Cystathionine beta-synthase"/>
    <property type="match status" value="2"/>
</dbReference>
<comment type="pathway">
    <text evidence="4">Amino-acid biosynthesis; L-cysteine biosynthesis; L-cysteine from L-homocysteine and L-serine: step 1/2.</text>
</comment>